<dbReference type="EnsemblPlants" id="OPUNC05G23230.1">
    <property type="protein sequence ID" value="OPUNC05G23230.1"/>
    <property type="gene ID" value="OPUNC05G23230"/>
</dbReference>
<reference evidence="1" key="2">
    <citation type="submission" date="2018-05" db="EMBL/GenBank/DDBJ databases">
        <title>OpunRS2 (Oryza punctata Reference Sequence Version 2).</title>
        <authorList>
            <person name="Zhang J."/>
            <person name="Kudrna D."/>
            <person name="Lee S."/>
            <person name="Talag J."/>
            <person name="Welchert J."/>
            <person name="Wing R.A."/>
        </authorList>
    </citation>
    <scope>NUCLEOTIDE SEQUENCE [LARGE SCALE GENOMIC DNA]</scope>
</reference>
<dbReference type="PANTHER" id="PTHR37204:SF1">
    <property type="entry name" value="TRANSMEMBRANE PROTEIN"/>
    <property type="match status" value="1"/>
</dbReference>
<protein>
    <submittedName>
        <fullName evidence="1">Uncharacterized protein</fullName>
    </submittedName>
</protein>
<evidence type="ECO:0000313" key="2">
    <source>
        <dbReference type="Proteomes" id="UP000026962"/>
    </source>
</evidence>
<accession>A0A0E0L5P6</accession>
<sequence length="77" mass="8623">MEVQPRPLCQRANNVHSDDCQEGGSVSLWRAELYGRMARGLDERNTAFLEGGETLQSLMLSELFDSRDGAVVPRLKN</sequence>
<keyword evidence="2" id="KW-1185">Reference proteome</keyword>
<dbReference type="Gramene" id="OPUNC05G23230.1">
    <property type="protein sequence ID" value="OPUNC05G23230.1"/>
    <property type="gene ID" value="OPUNC05G23230"/>
</dbReference>
<dbReference type="PANTHER" id="PTHR37204">
    <property type="entry name" value="TRANSMEMBRANE PROTEIN"/>
    <property type="match status" value="1"/>
</dbReference>
<name>A0A0E0L5P6_ORYPU</name>
<organism evidence="1">
    <name type="scientific">Oryza punctata</name>
    <name type="common">Red rice</name>
    <dbReference type="NCBI Taxonomy" id="4537"/>
    <lineage>
        <taxon>Eukaryota</taxon>
        <taxon>Viridiplantae</taxon>
        <taxon>Streptophyta</taxon>
        <taxon>Embryophyta</taxon>
        <taxon>Tracheophyta</taxon>
        <taxon>Spermatophyta</taxon>
        <taxon>Magnoliopsida</taxon>
        <taxon>Liliopsida</taxon>
        <taxon>Poales</taxon>
        <taxon>Poaceae</taxon>
        <taxon>BOP clade</taxon>
        <taxon>Oryzoideae</taxon>
        <taxon>Oryzeae</taxon>
        <taxon>Oryzinae</taxon>
        <taxon>Oryza</taxon>
    </lineage>
</organism>
<reference evidence="1" key="1">
    <citation type="submission" date="2015-04" db="UniProtKB">
        <authorList>
            <consortium name="EnsemblPlants"/>
        </authorList>
    </citation>
    <scope>IDENTIFICATION</scope>
</reference>
<dbReference type="HOGENOM" id="CLU_2642356_0_0_1"/>
<proteinExistence type="predicted"/>
<evidence type="ECO:0000313" key="1">
    <source>
        <dbReference type="EnsemblPlants" id="OPUNC05G23230.1"/>
    </source>
</evidence>
<dbReference type="AlphaFoldDB" id="A0A0E0L5P6"/>
<dbReference type="Proteomes" id="UP000026962">
    <property type="component" value="Chromosome 5"/>
</dbReference>